<evidence type="ECO:0000256" key="1">
    <source>
        <dbReference type="SAM" id="Phobius"/>
    </source>
</evidence>
<feature type="transmembrane region" description="Helical" evidence="1">
    <location>
        <begin position="16"/>
        <end position="36"/>
    </location>
</feature>
<dbReference type="KEGG" id="tid:Thein_1438"/>
<name>F8AA17_THEID</name>
<accession>F8AA17</accession>
<dbReference type="AlphaFoldDB" id="F8AA17"/>
<keyword evidence="3" id="KW-1185">Reference proteome</keyword>
<dbReference type="PaxDb" id="667014-Thein_1438"/>
<proteinExistence type="predicted"/>
<dbReference type="Proteomes" id="UP000006793">
    <property type="component" value="Chromosome"/>
</dbReference>
<protein>
    <submittedName>
        <fullName evidence="2">Uncharacterized protein</fullName>
    </submittedName>
</protein>
<keyword evidence="1" id="KW-0812">Transmembrane</keyword>
<dbReference type="EMBL" id="CP002683">
    <property type="protein sequence ID" value="AEH45303.1"/>
    <property type="molecule type" value="Genomic_DNA"/>
</dbReference>
<dbReference type="InParanoid" id="F8AA17"/>
<reference evidence="3" key="1">
    <citation type="submission" date="2011-04" db="EMBL/GenBank/DDBJ databases">
        <title>The complete genome of Thermodesulfatator indicus DSM 15286.</title>
        <authorList>
            <person name="Lucas S."/>
            <person name="Copeland A."/>
            <person name="Lapidus A."/>
            <person name="Bruce D."/>
            <person name="Goodwin L."/>
            <person name="Pitluck S."/>
            <person name="Peters L."/>
            <person name="Kyrpides N."/>
            <person name="Mavromatis K."/>
            <person name="Pagani I."/>
            <person name="Ivanova N."/>
            <person name="Saunders L."/>
            <person name="Detter J.C."/>
            <person name="Tapia R."/>
            <person name="Han C."/>
            <person name="Land M."/>
            <person name="Hauser L."/>
            <person name="Markowitz V."/>
            <person name="Cheng J.-F."/>
            <person name="Hugenholtz P."/>
            <person name="Woyke T."/>
            <person name="Wu D."/>
            <person name="Spring S."/>
            <person name="Schroeder M."/>
            <person name="Brambilla E."/>
            <person name="Klenk H.-P."/>
            <person name="Eisen J.A."/>
        </authorList>
    </citation>
    <scope>NUCLEOTIDE SEQUENCE [LARGE SCALE GENOMIC DNA]</scope>
    <source>
        <strain evidence="3">DSM 15286 / JCM 11887 / CIR29812</strain>
    </source>
</reference>
<evidence type="ECO:0000313" key="3">
    <source>
        <dbReference type="Proteomes" id="UP000006793"/>
    </source>
</evidence>
<evidence type="ECO:0000313" key="2">
    <source>
        <dbReference type="EMBL" id="AEH45303.1"/>
    </source>
</evidence>
<keyword evidence="1" id="KW-1133">Transmembrane helix</keyword>
<reference evidence="2 3" key="2">
    <citation type="journal article" date="2012" name="Stand. Genomic Sci.">
        <title>Complete genome sequence of the thermophilic sulfate-reducing ocean bacterium Thermodesulfatator indicus type strain (CIR29812(T)).</title>
        <authorList>
            <person name="Anderson I."/>
            <person name="Saunders E."/>
            <person name="Lapidus A."/>
            <person name="Nolan M."/>
            <person name="Lucas S."/>
            <person name="Tice H."/>
            <person name="Del Rio T.G."/>
            <person name="Cheng J.F."/>
            <person name="Han C."/>
            <person name="Tapia R."/>
            <person name="Goodwin L.A."/>
            <person name="Pitluck S."/>
            <person name="Liolios K."/>
            <person name="Mavromatis K."/>
            <person name="Pagani I."/>
            <person name="Ivanova N."/>
            <person name="Mikhailova N."/>
            <person name="Pati A."/>
            <person name="Chen A."/>
            <person name="Palaniappan K."/>
            <person name="Land M."/>
            <person name="Hauser L."/>
            <person name="Jeffries C.D."/>
            <person name="Chang Y.J."/>
            <person name="Brambilla E.M."/>
            <person name="Rohde M."/>
            <person name="Spring S."/>
            <person name="Goker M."/>
            <person name="Detter J.C."/>
            <person name="Woyke T."/>
            <person name="Bristow J."/>
            <person name="Eisen J.A."/>
            <person name="Markowitz V."/>
            <person name="Hugenholtz P."/>
            <person name="Kyrpides N.C."/>
            <person name="Klenk H.P."/>
        </authorList>
    </citation>
    <scope>NUCLEOTIDE SEQUENCE [LARGE SCALE GENOMIC DNA]</scope>
    <source>
        <strain evidence="3">DSM 15286 / JCM 11887 / CIR29812</strain>
    </source>
</reference>
<sequence>MNPIYLWRNLSLRWKILLPFIGGVLLFSAVTLWHSFRTT</sequence>
<dbReference type="HOGENOM" id="CLU_3318395_0_0_0"/>
<gene>
    <name evidence="2" type="ordered locus">Thein_1438</name>
</gene>
<organism evidence="2 3">
    <name type="scientific">Thermodesulfatator indicus (strain DSM 15286 / JCM 11887 / CIR29812)</name>
    <dbReference type="NCBI Taxonomy" id="667014"/>
    <lineage>
        <taxon>Bacteria</taxon>
        <taxon>Pseudomonadati</taxon>
        <taxon>Thermodesulfobacteriota</taxon>
        <taxon>Thermodesulfobacteria</taxon>
        <taxon>Thermodesulfobacteriales</taxon>
        <taxon>Thermodesulfatatoraceae</taxon>
        <taxon>Thermodesulfatator</taxon>
    </lineage>
</organism>
<keyword evidence="1" id="KW-0472">Membrane</keyword>
<dbReference type="STRING" id="667014.Thein_1438"/>